<keyword evidence="1" id="KW-0812">Transmembrane</keyword>
<dbReference type="EMBL" id="VTUW01000005">
    <property type="protein sequence ID" value="KAA1194835.1"/>
    <property type="molecule type" value="Genomic_DNA"/>
</dbReference>
<gene>
    <name evidence="2" type="ORF">F0L16_03925</name>
</gene>
<dbReference type="RefSeq" id="WP_149616188.1">
    <property type="nucleotide sequence ID" value="NZ_CAWPFF010000092.1"/>
</dbReference>
<keyword evidence="1" id="KW-0472">Membrane</keyword>
<proteinExistence type="predicted"/>
<evidence type="ECO:0000256" key="1">
    <source>
        <dbReference type="SAM" id="Phobius"/>
    </source>
</evidence>
<evidence type="ECO:0000313" key="3">
    <source>
        <dbReference type="Proteomes" id="UP000322184"/>
    </source>
</evidence>
<comment type="caution">
    <text evidence="2">The sequence shown here is derived from an EMBL/GenBank/DDBJ whole genome shotgun (WGS) entry which is preliminary data.</text>
</comment>
<protein>
    <submittedName>
        <fullName evidence="2">Uncharacterized protein</fullName>
    </submittedName>
</protein>
<dbReference type="AlphaFoldDB" id="A0A5B0X853"/>
<sequence>MSRDDIIFDINYSFFLESMFGTLMGRIDKFISLVLIVLGGSVFSPFGNLFIFGASVATISAAQFIYQPGRSAGISDEQAKKYLQLITIEPTLTDDELQKRFYELQSLDSKPWGVLKNPAYKRACIKLGLVDPIDVLTKPESLWSWIAGDLPPKKV</sequence>
<organism evidence="2 3">
    <name type="scientific">Photorhabdus heterorhabditis</name>
    <dbReference type="NCBI Taxonomy" id="880156"/>
    <lineage>
        <taxon>Bacteria</taxon>
        <taxon>Pseudomonadati</taxon>
        <taxon>Pseudomonadota</taxon>
        <taxon>Gammaproteobacteria</taxon>
        <taxon>Enterobacterales</taxon>
        <taxon>Morganellaceae</taxon>
        <taxon>Photorhabdus</taxon>
    </lineage>
</organism>
<accession>A0A5B0X853</accession>
<evidence type="ECO:0000313" key="2">
    <source>
        <dbReference type="EMBL" id="KAA1194835.1"/>
    </source>
</evidence>
<keyword evidence="1" id="KW-1133">Transmembrane helix</keyword>
<name>A0A5B0X853_9GAMM</name>
<feature type="transmembrane region" description="Helical" evidence="1">
    <location>
        <begin position="27"/>
        <end position="43"/>
    </location>
</feature>
<reference evidence="2 3" key="1">
    <citation type="submission" date="2019-09" db="EMBL/GenBank/DDBJ databases">
        <title>Whole genome sequence of Photorhabdus heterorhabditis strain ETL (Enterobacteriales: Enterobacteriaceae) a bacterial symbiont of Heterorhabditis zealandica strain ETL (Rhabditida: Heterorhabditidae).</title>
        <authorList>
            <person name="Lulamba T.E."/>
            <person name="Serepa-Dlamini M.H."/>
        </authorList>
    </citation>
    <scope>NUCLEOTIDE SEQUENCE [LARGE SCALE GENOMIC DNA]</scope>
    <source>
        <strain evidence="2 3">ETL</strain>
    </source>
</reference>
<dbReference type="Proteomes" id="UP000322184">
    <property type="component" value="Unassembled WGS sequence"/>
</dbReference>